<dbReference type="OrthoDB" id="9811975at2"/>
<feature type="transmembrane region" description="Helical" evidence="8">
    <location>
        <begin position="378"/>
        <end position="400"/>
    </location>
</feature>
<feature type="transmembrane region" description="Helical" evidence="8">
    <location>
        <begin position="111"/>
        <end position="130"/>
    </location>
</feature>
<dbReference type="CDD" id="cd06550">
    <property type="entry name" value="TM_ABC_iron-siderophores_like"/>
    <property type="match status" value="1"/>
</dbReference>
<dbReference type="Gene3D" id="1.10.3470.10">
    <property type="entry name" value="ABC transporter involved in vitamin B12 uptake, BtuC"/>
    <property type="match status" value="2"/>
</dbReference>
<comment type="caution">
    <text evidence="9">The sequence shown here is derived from an EMBL/GenBank/DDBJ whole genome shotgun (WGS) entry which is preliminary data.</text>
</comment>
<dbReference type="AlphaFoldDB" id="A0A2T4JQY3"/>
<keyword evidence="4" id="KW-1003">Cell membrane</keyword>
<evidence type="ECO:0000256" key="5">
    <source>
        <dbReference type="ARBA" id="ARBA00022692"/>
    </source>
</evidence>
<evidence type="ECO:0000256" key="4">
    <source>
        <dbReference type="ARBA" id="ARBA00022475"/>
    </source>
</evidence>
<evidence type="ECO:0000313" key="9">
    <source>
        <dbReference type="EMBL" id="PTE20322.1"/>
    </source>
</evidence>
<name>A0A2T4JQY3_9RHOB</name>
<accession>A0A2T4JQY3</accession>
<dbReference type="PANTHER" id="PTHR30472:SF37">
    <property type="entry name" value="FE(3+) DICITRATE TRANSPORT SYSTEM PERMEASE PROTEIN FECD-RELATED"/>
    <property type="match status" value="1"/>
</dbReference>
<proteinExistence type="inferred from homology"/>
<dbReference type="Pfam" id="PF01032">
    <property type="entry name" value="FecCD"/>
    <property type="match status" value="2"/>
</dbReference>
<sequence length="643" mass="64713">MIRLPLWPGLAAAGAILLAVGLTLASISAARDPAGGLPPDFAAQWITLSLLPRIWVALLSGGALGLSALVFQQVLRNPLAEPATLGVLSGAQLGITLATMAAVSLDPALRELVGLAGGLAALGLVILLAGRNAAGPALLVAGLVVSLVAGSVFVLLALFQQEQLRAVFVWASGNLAQNGSGDARALALRLALLAPLLLLLLRGLALFALSDAGVRGLGGNVVALRLLALGLATLLATMVTARVGVIGFVGLAAPLIAAGLGAGSLRARLLLTPVAGAVLLLLADGVAQGLGRLFSGRVTTVLPTGVLTPVLGAVILLALLWLRRIPDRPGQALATRRRHPPRAVALALLVLLAAVIFSLCETLHLPGLSPAELWQGRWPRVLSAVSAGVMLALAGVVIQATTGNPLASPESLGLSPGAGLGIVAGLFAGGAAGLLTGAVAGALLAFLLVMLIAARNRFAPGPLLLAGVAIGTFAAAMISLVIASGDPRAVIVLAWSMGPTYRAEPAGAVTGAVAALAGLMLFPLLLRWLRILPLGAAQARALGARPAVARAVLMVYVAVLTGFATLAVGPISFAGLMAPHLARVFGAAGPGWQGVCAAAWAATLLVAADLAGRLIWFPYEIPAGVLASLLGAPLFLWLIGRRR</sequence>
<feature type="transmembrane region" description="Helical" evidence="8">
    <location>
        <begin position="269"/>
        <end position="290"/>
    </location>
</feature>
<keyword evidence="10" id="KW-1185">Reference proteome</keyword>
<feature type="transmembrane region" description="Helical" evidence="8">
    <location>
        <begin position="623"/>
        <end position="640"/>
    </location>
</feature>
<dbReference type="RefSeq" id="WP_107665259.1">
    <property type="nucleotide sequence ID" value="NZ_PZKG01000116.1"/>
</dbReference>
<evidence type="ECO:0000313" key="10">
    <source>
        <dbReference type="Proteomes" id="UP000241010"/>
    </source>
</evidence>
<organism evidence="9 10">
    <name type="scientific">Cereibacter changlensis JA139</name>
    <dbReference type="NCBI Taxonomy" id="1188249"/>
    <lineage>
        <taxon>Bacteria</taxon>
        <taxon>Pseudomonadati</taxon>
        <taxon>Pseudomonadota</taxon>
        <taxon>Alphaproteobacteria</taxon>
        <taxon>Rhodobacterales</taxon>
        <taxon>Paracoccaceae</taxon>
        <taxon>Cereibacter</taxon>
    </lineage>
</organism>
<dbReference type="InterPro" id="IPR037294">
    <property type="entry name" value="ABC_BtuC-like"/>
</dbReference>
<evidence type="ECO:0000256" key="3">
    <source>
        <dbReference type="ARBA" id="ARBA00022448"/>
    </source>
</evidence>
<comment type="similarity">
    <text evidence="2">Belongs to the binding-protein-dependent transport system permease family. FecCD subfamily.</text>
</comment>
<feature type="transmembrane region" description="Helical" evidence="8">
    <location>
        <begin position="547"/>
        <end position="571"/>
    </location>
</feature>
<feature type="transmembrane region" description="Helical" evidence="8">
    <location>
        <begin position="221"/>
        <end position="239"/>
    </location>
</feature>
<feature type="transmembrane region" description="Helical" evidence="8">
    <location>
        <begin position="83"/>
        <end position="105"/>
    </location>
</feature>
<evidence type="ECO:0000256" key="2">
    <source>
        <dbReference type="ARBA" id="ARBA00007935"/>
    </source>
</evidence>
<dbReference type="Proteomes" id="UP000241010">
    <property type="component" value="Unassembled WGS sequence"/>
</dbReference>
<evidence type="ECO:0000256" key="1">
    <source>
        <dbReference type="ARBA" id="ARBA00004651"/>
    </source>
</evidence>
<dbReference type="GO" id="GO:0033214">
    <property type="term" value="P:siderophore-iron import into cell"/>
    <property type="evidence" value="ECO:0007669"/>
    <property type="project" value="TreeGrafter"/>
</dbReference>
<gene>
    <name evidence="9" type="ORF">C5F48_18170</name>
</gene>
<feature type="transmembrane region" description="Helical" evidence="8">
    <location>
        <begin position="412"/>
        <end position="428"/>
    </location>
</feature>
<feature type="transmembrane region" description="Helical" evidence="8">
    <location>
        <begin position="137"/>
        <end position="159"/>
    </location>
</feature>
<feature type="transmembrane region" description="Helical" evidence="8">
    <location>
        <begin position="434"/>
        <end position="454"/>
    </location>
</feature>
<feature type="transmembrane region" description="Helical" evidence="8">
    <location>
        <begin position="54"/>
        <end position="71"/>
    </location>
</feature>
<protein>
    <submittedName>
        <fullName evidence="9">Fe(3+)-hydroxamate ABC transporter permease FhuB</fullName>
    </submittedName>
</protein>
<keyword evidence="6 8" id="KW-1133">Transmembrane helix</keyword>
<feature type="transmembrane region" description="Helical" evidence="8">
    <location>
        <begin position="186"/>
        <end position="209"/>
    </location>
</feature>
<feature type="transmembrane region" description="Helical" evidence="8">
    <location>
        <begin position="245"/>
        <end position="262"/>
    </location>
</feature>
<feature type="transmembrane region" description="Helical" evidence="8">
    <location>
        <begin position="463"/>
        <end position="485"/>
    </location>
</feature>
<evidence type="ECO:0000256" key="7">
    <source>
        <dbReference type="ARBA" id="ARBA00023136"/>
    </source>
</evidence>
<dbReference type="GO" id="GO:0022857">
    <property type="term" value="F:transmembrane transporter activity"/>
    <property type="evidence" value="ECO:0007669"/>
    <property type="project" value="InterPro"/>
</dbReference>
<evidence type="ECO:0000256" key="8">
    <source>
        <dbReference type="SAM" id="Phobius"/>
    </source>
</evidence>
<dbReference type="InterPro" id="IPR000522">
    <property type="entry name" value="ABC_transptr_permease_BtuC"/>
</dbReference>
<dbReference type="PANTHER" id="PTHR30472">
    <property type="entry name" value="FERRIC ENTEROBACTIN TRANSPORT SYSTEM PERMEASE PROTEIN"/>
    <property type="match status" value="1"/>
</dbReference>
<dbReference type="GO" id="GO:0005886">
    <property type="term" value="C:plasma membrane"/>
    <property type="evidence" value="ECO:0007669"/>
    <property type="project" value="UniProtKB-SubCell"/>
</dbReference>
<feature type="transmembrane region" description="Helical" evidence="8">
    <location>
        <begin position="591"/>
        <end position="611"/>
    </location>
</feature>
<evidence type="ECO:0000256" key="6">
    <source>
        <dbReference type="ARBA" id="ARBA00022989"/>
    </source>
</evidence>
<dbReference type="EMBL" id="PZKG01000116">
    <property type="protein sequence ID" value="PTE20322.1"/>
    <property type="molecule type" value="Genomic_DNA"/>
</dbReference>
<keyword evidence="5 8" id="KW-0812">Transmembrane</keyword>
<dbReference type="SUPFAM" id="SSF81345">
    <property type="entry name" value="ABC transporter involved in vitamin B12 uptake, BtuC"/>
    <property type="match status" value="2"/>
</dbReference>
<comment type="subcellular location">
    <subcellularLocation>
        <location evidence="1">Cell membrane</location>
        <topology evidence="1">Multi-pass membrane protein</topology>
    </subcellularLocation>
</comment>
<feature type="transmembrane region" description="Helical" evidence="8">
    <location>
        <begin position="302"/>
        <end position="322"/>
    </location>
</feature>
<reference evidence="9 10" key="1">
    <citation type="submission" date="2018-03" db="EMBL/GenBank/DDBJ databases">
        <title>Cereibacter changlensis.</title>
        <authorList>
            <person name="Meyer T.E."/>
            <person name="Miller S."/>
            <person name="Lodha T."/>
            <person name="Gandham S."/>
            <person name="Chintalapati S."/>
            <person name="Chintalapati V.R."/>
        </authorList>
    </citation>
    <scope>NUCLEOTIDE SEQUENCE [LARGE SCALE GENOMIC DNA]</scope>
    <source>
        <strain evidence="9 10">JA139</strain>
    </source>
</reference>
<keyword evidence="3" id="KW-0813">Transport</keyword>
<keyword evidence="7 8" id="KW-0472">Membrane</keyword>
<feature type="transmembrane region" description="Helical" evidence="8">
    <location>
        <begin position="343"/>
        <end position="366"/>
    </location>
</feature>
<feature type="transmembrane region" description="Helical" evidence="8">
    <location>
        <begin position="505"/>
        <end position="526"/>
    </location>
</feature>